<evidence type="ECO:0000313" key="3">
    <source>
        <dbReference type="Proteomes" id="UP000326505"/>
    </source>
</evidence>
<name>A0A5P2XN15_STRST</name>
<dbReference type="Proteomes" id="UP000549009">
    <property type="component" value="Unassembled WGS sequence"/>
</dbReference>
<keyword evidence="4" id="KW-1185">Reference proteome</keyword>
<evidence type="ECO:0008006" key="5">
    <source>
        <dbReference type="Google" id="ProtNLM"/>
    </source>
</evidence>
<accession>A0A5P2XN15</accession>
<reference evidence="2 3" key="1">
    <citation type="submission" date="2017-09" db="EMBL/GenBank/DDBJ databases">
        <authorList>
            <person name="Lee N."/>
            <person name="Cho B.-K."/>
        </authorList>
    </citation>
    <scope>NUCLEOTIDE SEQUENCE [LARGE SCALE GENOMIC DNA]</scope>
    <source>
        <strain evidence="2 3">ATCC 27465</strain>
    </source>
</reference>
<dbReference type="EMBL" id="CP023690">
    <property type="protein sequence ID" value="QEV64525.1"/>
    <property type="molecule type" value="Genomic_DNA"/>
</dbReference>
<dbReference type="KEGG" id="sspb:CP982_07465"/>
<evidence type="ECO:0000313" key="4">
    <source>
        <dbReference type="Proteomes" id="UP000549009"/>
    </source>
</evidence>
<evidence type="ECO:0000313" key="2">
    <source>
        <dbReference type="EMBL" id="QEV64525.1"/>
    </source>
</evidence>
<protein>
    <recommendedName>
        <fullName evidence="5">Mucin-1</fullName>
    </recommendedName>
</protein>
<dbReference type="Proteomes" id="UP000326505">
    <property type="component" value="Chromosome"/>
</dbReference>
<dbReference type="AlphaFoldDB" id="A0A5P2XN15"/>
<reference evidence="1 4" key="2">
    <citation type="submission" date="2020-08" db="EMBL/GenBank/DDBJ databases">
        <title>Genomic Encyclopedia of Type Strains, Phase III (KMG-III): the genomes of soil and plant-associated and newly described type strains.</title>
        <authorList>
            <person name="Whitman W."/>
        </authorList>
    </citation>
    <scope>NUCLEOTIDE SEQUENCE [LARGE SCALE GENOMIC DNA]</scope>
    <source>
        <strain evidence="1 4">CECT 3146</strain>
    </source>
</reference>
<organism evidence="2 3">
    <name type="scientific">Streptomyces spectabilis</name>
    <dbReference type="NCBI Taxonomy" id="68270"/>
    <lineage>
        <taxon>Bacteria</taxon>
        <taxon>Bacillati</taxon>
        <taxon>Actinomycetota</taxon>
        <taxon>Actinomycetes</taxon>
        <taxon>Kitasatosporales</taxon>
        <taxon>Streptomycetaceae</taxon>
        <taxon>Streptomyces</taxon>
    </lineage>
</organism>
<evidence type="ECO:0000313" key="1">
    <source>
        <dbReference type="EMBL" id="MBB5108315.1"/>
    </source>
</evidence>
<dbReference type="RefSeq" id="WP_150509773.1">
    <property type="nucleotide sequence ID" value="NZ_BMSQ01000020.1"/>
</dbReference>
<gene>
    <name evidence="2" type="ORF">CP982_07465</name>
    <name evidence="1" type="ORF">FHS40_007436</name>
</gene>
<sequence length="186" mass="21065">MQKIPTLFVRNPDDRRHVLPEVTSGCEWVLEGYGTATRKYDGTCVLLDESGDWWARREVKRGKAPPPNYVPIEHDTTTGKTVGWEPIAQSSFAKFHTEAAEIHRHWPHGTYELCGPKINGNPEGVERHTLIRHVTAETVDPRLDFRTYDEIGNFLAGHTWEGLVYHHPDGTMAKIKARDFPGAEAP</sequence>
<dbReference type="OrthoDB" id="7062283at2"/>
<proteinExistence type="predicted"/>
<dbReference type="EMBL" id="JACHJD010000018">
    <property type="protein sequence ID" value="MBB5108315.1"/>
    <property type="molecule type" value="Genomic_DNA"/>
</dbReference>